<keyword evidence="10" id="KW-1185">Reference proteome</keyword>
<keyword evidence="3 5" id="KW-1133">Transmembrane helix</keyword>
<organism evidence="7 9">
    <name type="scientific">Rotaria sordida</name>
    <dbReference type="NCBI Taxonomy" id="392033"/>
    <lineage>
        <taxon>Eukaryota</taxon>
        <taxon>Metazoa</taxon>
        <taxon>Spiralia</taxon>
        <taxon>Gnathifera</taxon>
        <taxon>Rotifera</taxon>
        <taxon>Eurotatoria</taxon>
        <taxon>Bdelloidea</taxon>
        <taxon>Philodinida</taxon>
        <taxon>Philodinidae</taxon>
        <taxon>Rotaria</taxon>
    </lineage>
</organism>
<proteinExistence type="predicted"/>
<dbReference type="Pfam" id="PF01490">
    <property type="entry name" value="Aa_trans"/>
    <property type="match status" value="1"/>
</dbReference>
<dbReference type="EMBL" id="CAJNOH010012300">
    <property type="protein sequence ID" value="CAF1534142.1"/>
    <property type="molecule type" value="Genomic_DNA"/>
</dbReference>
<accession>A0A815VEY3</accession>
<protein>
    <recommendedName>
        <fullName evidence="6">Amino acid transporter transmembrane domain-containing protein</fullName>
    </recommendedName>
</protein>
<comment type="caution">
    <text evidence="7">The sequence shown here is derived from an EMBL/GenBank/DDBJ whole genome shotgun (WGS) entry which is preliminary data.</text>
</comment>
<dbReference type="AlphaFoldDB" id="A0A815VEY3"/>
<keyword evidence="4 5" id="KW-0472">Membrane</keyword>
<evidence type="ECO:0000256" key="4">
    <source>
        <dbReference type="ARBA" id="ARBA00023136"/>
    </source>
</evidence>
<dbReference type="Proteomes" id="UP000663854">
    <property type="component" value="Unassembled WGS sequence"/>
</dbReference>
<dbReference type="GO" id="GO:0016020">
    <property type="term" value="C:membrane"/>
    <property type="evidence" value="ECO:0007669"/>
    <property type="project" value="UniProtKB-SubCell"/>
</dbReference>
<comment type="subcellular location">
    <subcellularLocation>
        <location evidence="1">Membrane</location>
    </subcellularLocation>
</comment>
<evidence type="ECO:0000256" key="5">
    <source>
        <dbReference type="SAM" id="Phobius"/>
    </source>
</evidence>
<gene>
    <name evidence="8" type="ORF">JXQ802_LOCUS56930</name>
    <name evidence="7" type="ORF">PYM288_LOCUS40352</name>
</gene>
<evidence type="ECO:0000256" key="2">
    <source>
        <dbReference type="ARBA" id="ARBA00022692"/>
    </source>
</evidence>
<evidence type="ECO:0000313" key="8">
    <source>
        <dbReference type="EMBL" id="CAF1666707.1"/>
    </source>
</evidence>
<feature type="domain" description="Amino acid transporter transmembrane" evidence="6">
    <location>
        <begin position="2"/>
        <end position="69"/>
    </location>
</feature>
<feature type="non-terminal residue" evidence="7">
    <location>
        <position position="86"/>
    </location>
</feature>
<feature type="transmembrane region" description="Helical" evidence="5">
    <location>
        <begin position="49"/>
        <end position="71"/>
    </location>
</feature>
<name>A0A815VEY3_9BILA</name>
<evidence type="ECO:0000259" key="6">
    <source>
        <dbReference type="Pfam" id="PF01490"/>
    </source>
</evidence>
<dbReference type="Proteomes" id="UP000663870">
    <property type="component" value="Unassembled WGS sequence"/>
</dbReference>
<keyword evidence="2 5" id="KW-0812">Transmembrane</keyword>
<evidence type="ECO:0000313" key="9">
    <source>
        <dbReference type="Proteomes" id="UP000663854"/>
    </source>
</evidence>
<dbReference type="InterPro" id="IPR013057">
    <property type="entry name" value="AA_transpt_TM"/>
</dbReference>
<evidence type="ECO:0000313" key="7">
    <source>
        <dbReference type="EMBL" id="CAF1534142.1"/>
    </source>
</evidence>
<evidence type="ECO:0000313" key="10">
    <source>
        <dbReference type="Proteomes" id="UP000663870"/>
    </source>
</evidence>
<sequence length="86" mass="9232">IVAALIPNLGLVISLVGAVASTALSVIFPPICESITFWPDNLGRYKWQLILNFLIITFGLYVFIAGTTLSLSNIFNCIGNGAQCND</sequence>
<reference evidence="7" key="1">
    <citation type="submission" date="2021-02" db="EMBL/GenBank/DDBJ databases">
        <authorList>
            <person name="Nowell W R."/>
        </authorList>
    </citation>
    <scope>NUCLEOTIDE SEQUENCE</scope>
</reference>
<evidence type="ECO:0000256" key="1">
    <source>
        <dbReference type="ARBA" id="ARBA00004370"/>
    </source>
</evidence>
<evidence type="ECO:0000256" key="3">
    <source>
        <dbReference type="ARBA" id="ARBA00022989"/>
    </source>
</evidence>
<dbReference type="EMBL" id="CAJNOL010014171">
    <property type="protein sequence ID" value="CAF1666707.1"/>
    <property type="molecule type" value="Genomic_DNA"/>
</dbReference>
<feature type="transmembrane region" description="Helical" evidence="5">
    <location>
        <begin position="6"/>
        <end position="28"/>
    </location>
</feature>